<proteinExistence type="predicted"/>
<reference evidence="5" key="2">
    <citation type="submission" date="2015-01" db="EMBL/GenBank/DDBJ databases">
        <title>Evolutionary Origins and Diversification of the Mycorrhizal Mutualists.</title>
        <authorList>
            <consortium name="DOE Joint Genome Institute"/>
            <consortium name="Mycorrhizal Genomics Consortium"/>
            <person name="Kohler A."/>
            <person name="Kuo A."/>
            <person name="Nagy L.G."/>
            <person name="Floudas D."/>
            <person name="Copeland A."/>
            <person name="Barry K.W."/>
            <person name="Cichocki N."/>
            <person name="Veneault-Fourrey C."/>
            <person name="LaButti K."/>
            <person name="Lindquist E.A."/>
            <person name="Lipzen A."/>
            <person name="Lundell T."/>
            <person name="Morin E."/>
            <person name="Murat C."/>
            <person name="Riley R."/>
            <person name="Ohm R."/>
            <person name="Sun H."/>
            <person name="Tunlid A."/>
            <person name="Henrissat B."/>
            <person name="Grigoriev I.V."/>
            <person name="Hibbett D.S."/>
            <person name="Martin F."/>
        </authorList>
    </citation>
    <scope>NUCLEOTIDE SEQUENCE [LARGE SCALE GENOMIC DNA]</scope>
    <source>
        <strain evidence="5">MUT 4182</strain>
    </source>
</reference>
<dbReference type="InterPro" id="IPR041681">
    <property type="entry name" value="PH_9"/>
</dbReference>
<feature type="coiled-coil region" evidence="1">
    <location>
        <begin position="291"/>
        <end position="318"/>
    </location>
</feature>
<dbReference type="InterPro" id="IPR011993">
    <property type="entry name" value="PH-like_dom_sf"/>
</dbReference>
<evidence type="ECO:0000256" key="2">
    <source>
        <dbReference type="SAM" id="MobiDB-lite"/>
    </source>
</evidence>
<keyword evidence="1" id="KW-0175">Coiled coil</keyword>
<reference evidence="4 5" key="1">
    <citation type="submission" date="2014-04" db="EMBL/GenBank/DDBJ databases">
        <authorList>
            <consortium name="DOE Joint Genome Institute"/>
            <person name="Kuo A."/>
            <person name="Girlanda M."/>
            <person name="Perotto S."/>
            <person name="Kohler A."/>
            <person name="Nagy L.G."/>
            <person name="Floudas D."/>
            <person name="Copeland A."/>
            <person name="Barry K.W."/>
            <person name="Cichocki N."/>
            <person name="Veneault-Fourrey C."/>
            <person name="LaButti K."/>
            <person name="Lindquist E.A."/>
            <person name="Lipzen A."/>
            <person name="Lundell T."/>
            <person name="Morin E."/>
            <person name="Murat C."/>
            <person name="Sun H."/>
            <person name="Tunlid A."/>
            <person name="Henrissat B."/>
            <person name="Grigoriev I.V."/>
            <person name="Hibbett D.S."/>
            <person name="Martin F."/>
            <person name="Nordberg H.P."/>
            <person name="Cantor M.N."/>
            <person name="Hua S.X."/>
        </authorList>
    </citation>
    <scope>NUCLEOTIDE SEQUENCE [LARGE SCALE GENOMIC DNA]</scope>
    <source>
        <strain evidence="4 5">MUT 4182</strain>
    </source>
</reference>
<name>A0A0C3QNF6_9AGAM</name>
<dbReference type="SUPFAM" id="SSF50729">
    <property type="entry name" value="PH domain-like"/>
    <property type="match status" value="1"/>
</dbReference>
<dbReference type="PRINTS" id="PR00683">
    <property type="entry name" value="SPECTRINPH"/>
</dbReference>
<feature type="non-terminal residue" evidence="4">
    <location>
        <position position="1"/>
    </location>
</feature>
<dbReference type="InterPro" id="IPR001605">
    <property type="entry name" value="PH_dom-spectrin-type"/>
</dbReference>
<dbReference type="Gene3D" id="2.30.29.30">
    <property type="entry name" value="Pleckstrin-homology domain (PH domain)/Phosphotyrosine-binding domain (PTB)"/>
    <property type="match status" value="1"/>
</dbReference>
<dbReference type="STRING" id="1051891.A0A0C3QNF6"/>
<dbReference type="HOGENOM" id="CLU_013090_0_0_1"/>
<evidence type="ECO:0000259" key="3">
    <source>
        <dbReference type="PROSITE" id="PS50003"/>
    </source>
</evidence>
<accession>A0A0C3QNF6</accession>
<dbReference type="InterPro" id="IPR001849">
    <property type="entry name" value="PH_domain"/>
</dbReference>
<evidence type="ECO:0000313" key="5">
    <source>
        <dbReference type="Proteomes" id="UP000054248"/>
    </source>
</evidence>
<protein>
    <recommendedName>
        <fullName evidence="3">PH domain-containing protein</fullName>
    </recommendedName>
</protein>
<dbReference type="OrthoDB" id="2157641at2759"/>
<keyword evidence="5" id="KW-1185">Reference proteome</keyword>
<dbReference type="AlphaFoldDB" id="A0A0C3QNF6"/>
<gene>
    <name evidence="4" type="ORF">M407DRAFT_167390</name>
</gene>
<dbReference type="Proteomes" id="UP000054248">
    <property type="component" value="Unassembled WGS sequence"/>
</dbReference>
<dbReference type="Pfam" id="PF15410">
    <property type="entry name" value="PH_9"/>
    <property type="match status" value="1"/>
</dbReference>
<feature type="domain" description="PH" evidence="3">
    <location>
        <begin position="75"/>
        <end position="199"/>
    </location>
</feature>
<dbReference type="EMBL" id="KN822981">
    <property type="protein sequence ID" value="KIO29586.1"/>
    <property type="molecule type" value="Genomic_DNA"/>
</dbReference>
<dbReference type="GO" id="GO:0005543">
    <property type="term" value="F:phospholipid binding"/>
    <property type="evidence" value="ECO:0007669"/>
    <property type="project" value="InterPro"/>
</dbReference>
<evidence type="ECO:0000256" key="1">
    <source>
        <dbReference type="SAM" id="Coils"/>
    </source>
</evidence>
<dbReference type="SMART" id="SM00233">
    <property type="entry name" value="PH"/>
    <property type="match status" value="1"/>
</dbReference>
<feature type="region of interest" description="Disordered" evidence="2">
    <location>
        <begin position="386"/>
        <end position="433"/>
    </location>
</feature>
<evidence type="ECO:0000313" key="4">
    <source>
        <dbReference type="EMBL" id="KIO29586.1"/>
    </source>
</evidence>
<sequence>DGRVSPSPSFATSFGDAISASSSSLFAPTLGFASNLSHTIIKEAQEDDVHSIDSVDTADTTVSITDEELALQGAPWAKEGMLCRKQYWESTGKRAKDKSWTDVFVVIQKGTLNMFTFGEMSAASRGGGVGGGNWLSNATPMGTVTLAHSLAHVLPPPGYNRSRPHCFVLTLSTDAVYFFQAGTEDLVNEWVSTCNYWAARTSKEPLQGGVSNMEYGWSKVEQMQSNPQPNNSVDNSDAYSDVFSVRSGRSKISKRSFDVLGSARSNYSPFAMEKIFINDWKAPIPSTVPSMHDEETQMEALQKQVTILKRELSAHDKIQVPMQNMYQPRSPNFMKAMGNWEAKSKYLLAEVFKYETYVDCLRDAMSLRMKKRGEKVLERALDSGAEGESFNGLSLRPSRRGLREETIQEAEEPLTPGPSSAFSQHTREHATNS</sequence>
<dbReference type="PROSITE" id="PS50003">
    <property type="entry name" value="PH_DOMAIN"/>
    <property type="match status" value="1"/>
</dbReference>
<organism evidence="4 5">
    <name type="scientific">Tulasnella calospora MUT 4182</name>
    <dbReference type="NCBI Taxonomy" id="1051891"/>
    <lineage>
        <taxon>Eukaryota</taxon>
        <taxon>Fungi</taxon>
        <taxon>Dikarya</taxon>
        <taxon>Basidiomycota</taxon>
        <taxon>Agaricomycotina</taxon>
        <taxon>Agaricomycetes</taxon>
        <taxon>Cantharellales</taxon>
        <taxon>Tulasnellaceae</taxon>
        <taxon>Tulasnella</taxon>
    </lineage>
</organism>